<keyword evidence="2" id="KW-0159">Chromosome partition</keyword>
<dbReference type="InterPro" id="IPR041468">
    <property type="entry name" value="HTH_ParB/Spo0J"/>
</dbReference>
<proteinExistence type="inferred from homology"/>
<dbReference type="GO" id="GO:0005694">
    <property type="term" value="C:chromosome"/>
    <property type="evidence" value="ECO:0007669"/>
    <property type="project" value="TreeGrafter"/>
</dbReference>
<dbReference type="Pfam" id="PF02195">
    <property type="entry name" value="ParB_N"/>
    <property type="match status" value="1"/>
</dbReference>
<evidence type="ECO:0000259" key="3">
    <source>
        <dbReference type="SMART" id="SM00470"/>
    </source>
</evidence>
<dbReference type="Gene3D" id="1.10.10.2830">
    <property type="match status" value="1"/>
</dbReference>
<accession>A0A0F9GST2</accession>
<dbReference type="SUPFAM" id="SSF109709">
    <property type="entry name" value="KorB DNA-binding domain-like"/>
    <property type="match status" value="1"/>
</dbReference>
<evidence type="ECO:0000313" key="4">
    <source>
        <dbReference type="EMBL" id="KKM01864.1"/>
    </source>
</evidence>
<comment type="caution">
    <text evidence="4">The sequence shown here is derived from an EMBL/GenBank/DDBJ whole genome shotgun (WGS) entry which is preliminary data.</text>
</comment>
<organism evidence="4">
    <name type="scientific">marine sediment metagenome</name>
    <dbReference type="NCBI Taxonomy" id="412755"/>
    <lineage>
        <taxon>unclassified sequences</taxon>
        <taxon>metagenomes</taxon>
        <taxon>ecological metagenomes</taxon>
    </lineage>
</organism>
<reference evidence="4" key="1">
    <citation type="journal article" date="2015" name="Nature">
        <title>Complex archaea that bridge the gap between prokaryotes and eukaryotes.</title>
        <authorList>
            <person name="Spang A."/>
            <person name="Saw J.H."/>
            <person name="Jorgensen S.L."/>
            <person name="Zaremba-Niedzwiedzka K."/>
            <person name="Martijn J."/>
            <person name="Lind A.E."/>
            <person name="van Eijk R."/>
            <person name="Schleper C."/>
            <person name="Guy L."/>
            <person name="Ettema T.J."/>
        </authorList>
    </citation>
    <scope>NUCLEOTIDE SEQUENCE</scope>
</reference>
<dbReference type="SUPFAM" id="SSF110849">
    <property type="entry name" value="ParB/Sulfiredoxin"/>
    <property type="match status" value="1"/>
</dbReference>
<name>A0A0F9GST2_9ZZZZ</name>
<dbReference type="SMART" id="SM00470">
    <property type="entry name" value="ParB"/>
    <property type="match status" value="1"/>
</dbReference>
<dbReference type="Pfam" id="PF17762">
    <property type="entry name" value="HTH_ParB"/>
    <property type="match status" value="1"/>
</dbReference>
<evidence type="ECO:0000256" key="2">
    <source>
        <dbReference type="ARBA" id="ARBA00022829"/>
    </source>
</evidence>
<gene>
    <name evidence="4" type="ORF">LCGC14_1790170</name>
</gene>
<feature type="domain" description="ParB-like N-terminal" evidence="3">
    <location>
        <begin position="17"/>
        <end position="112"/>
    </location>
</feature>
<dbReference type="EMBL" id="LAZR01017081">
    <property type="protein sequence ID" value="KKM01864.1"/>
    <property type="molecule type" value="Genomic_DNA"/>
</dbReference>
<dbReference type="AlphaFoldDB" id="A0A0F9GST2"/>
<dbReference type="PANTHER" id="PTHR33375:SF1">
    <property type="entry name" value="CHROMOSOME-PARTITIONING PROTEIN PARB-RELATED"/>
    <property type="match status" value="1"/>
</dbReference>
<dbReference type="InterPro" id="IPR036086">
    <property type="entry name" value="ParB/Sulfiredoxin_sf"/>
</dbReference>
<protein>
    <recommendedName>
        <fullName evidence="3">ParB-like N-terminal domain-containing protein</fullName>
    </recommendedName>
</protein>
<comment type="similarity">
    <text evidence="1">Belongs to the ParB family.</text>
</comment>
<dbReference type="InterPro" id="IPR050336">
    <property type="entry name" value="Chromosome_partition/occlusion"/>
</dbReference>
<dbReference type="FunFam" id="1.10.10.2830:FF:000001">
    <property type="entry name" value="Chromosome partitioning protein ParB"/>
    <property type="match status" value="1"/>
</dbReference>
<dbReference type="InterPro" id="IPR003115">
    <property type="entry name" value="ParB_N"/>
</dbReference>
<dbReference type="Gene3D" id="3.90.1530.30">
    <property type="match status" value="1"/>
</dbReference>
<dbReference type="PANTHER" id="PTHR33375">
    <property type="entry name" value="CHROMOSOME-PARTITIONING PROTEIN PARB-RELATED"/>
    <property type="match status" value="1"/>
</dbReference>
<dbReference type="GO" id="GO:0003677">
    <property type="term" value="F:DNA binding"/>
    <property type="evidence" value="ECO:0007669"/>
    <property type="project" value="InterPro"/>
</dbReference>
<dbReference type="NCBIfam" id="TIGR00180">
    <property type="entry name" value="parB_part"/>
    <property type="match status" value="1"/>
</dbReference>
<sequence length="829" mass="93703">MAKQAVAERQERKTELVQVSLDLIDDNPWQPRQHYPQGDIDRIAESIEQVGLLHEPLARRRGVRFQLADGHMRKRAFVKLARKAPEQYELMPLKVADLGDRDMSLIAIHENMKRKDLTPIEEAGSYQKHLQDFRDTSMNALAKEVGISQGHLSNMLRVLELPEKVLEKVSEGKINFTQARELACIKVHEKEMLDAVRSCTGQFGDNTVAGIRRSLNIAVVNSPQFKALFPLNYYEDSPQFDVKGICTRCENNLIVPMTLTETRHWCDSPECWQKHQQEVLDKMAADARAQAQREMEAQVLQQELVDRKLQAGMSQKESKVIYVDQEKMAEVEASYSAGKIMERRSSVQNPFILDGEYYIATSGVASGVARYWDVYKIVRREEFTGETRTYATPPGRETLEYNEELRNDPMGFYNGMAVKWGKSDWVIVGPEMIIRVREPLAEQEQKCRVCGCTETNACMTGEGPCHWAEADLCSACCDAESQKEPQSPIISQEIIGEKEAPAAVPEDMLTRAHDQLGTRAEVLCVDDFLGDWGQPKSGTGAAVLTQGDLGELEDPQECLERCTHGFHYGYRVMQQTNGFSARGEEKPSVHYVCSDTKCLGKKRGAFTRAKNAERNRLRKEEARLVKEAVQHTTELTWAHMKLITEALFLGETNTSGLTGPHWNLFRELWPKLDLEGGCDGYLGRNQREQLVKKMQSLSERELAGMLTEISFDMVRDHGTEGKFQFKTKRHLVNMGLIQEKPGRNVVVEARDGEKHKIALGSITGIHKLSTEKFPPREDGEELPDYVWSLCFLHPGAGSGSYTITDESAEQLQELGVKVLPKWRAPVEVA</sequence>
<dbReference type="InterPro" id="IPR004437">
    <property type="entry name" value="ParB/RepB/Spo0J"/>
</dbReference>
<dbReference type="GO" id="GO:0007059">
    <property type="term" value="P:chromosome segregation"/>
    <property type="evidence" value="ECO:0007669"/>
    <property type="project" value="UniProtKB-KW"/>
</dbReference>
<evidence type="ECO:0000256" key="1">
    <source>
        <dbReference type="ARBA" id="ARBA00006295"/>
    </source>
</evidence>